<protein>
    <recommendedName>
        <fullName evidence="4">DUF4625 domain-containing protein</fullName>
    </recommendedName>
</protein>
<gene>
    <name evidence="2" type="ORF">GCM10022271_20880</name>
</gene>
<dbReference type="InterPro" id="IPR027829">
    <property type="entry name" value="DUF4625"/>
</dbReference>
<comment type="caution">
    <text evidence="2">The sequence shown here is derived from an EMBL/GenBank/DDBJ whole genome shotgun (WGS) entry which is preliminary data.</text>
</comment>
<evidence type="ECO:0008006" key="4">
    <source>
        <dbReference type="Google" id="ProtNLM"/>
    </source>
</evidence>
<dbReference type="EMBL" id="BAABBI010000003">
    <property type="protein sequence ID" value="GAA3788086.1"/>
    <property type="molecule type" value="Genomic_DNA"/>
</dbReference>
<feature type="chain" id="PRO_5046492878" description="DUF4625 domain-containing protein" evidence="1">
    <location>
        <begin position="23"/>
        <end position="261"/>
    </location>
</feature>
<keyword evidence="1" id="KW-0732">Signal</keyword>
<dbReference type="Proteomes" id="UP001501456">
    <property type="component" value="Unassembled WGS sequence"/>
</dbReference>
<organism evidence="2 3">
    <name type="scientific">Corallibacter vietnamensis</name>
    <dbReference type="NCBI Taxonomy" id="904130"/>
    <lineage>
        <taxon>Bacteria</taxon>
        <taxon>Pseudomonadati</taxon>
        <taxon>Bacteroidota</taxon>
        <taxon>Flavobacteriia</taxon>
        <taxon>Flavobacteriales</taxon>
        <taxon>Flavobacteriaceae</taxon>
        <taxon>Corallibacter</taxon>
    </lineage>
</organism>
<accession>A0ABP7HBQ2</accession>
<dbReference type="PROSITE" id="PS51257">
    <property type="entry name" value="PROKAR_LIPOPROTEIN"/>
    <property type="match status" value="1"/>
</dbReference>
<dbReference type="RefSeq" id="WP_344730322.1">
    <property type="nucleotide sequence ID" value="NZ_BAABBI010000003.1"/>
</dbReference>
<feature type="signal peptide" evidence="1">
    <location>
        <begin position="1"/>
        <end position="22"/>
    </location>
</feature>
<sequence>MKTNFKHLAIFAFLGIALFSCSSDDDNAIFLPNSSAPEISNFEYGEGSAHSTDPIAYKGSDIHLEAEIYAENVISSISVDIHAHDLEAGPGETEWDFEQTFNDANYQVINADFHEHIDIPNNIPAGEYHITLTVVDALGNSTEIEGHIDILEPISLTDISIDATVQRGSEIHAEFMVNAIHGIHNITVDIHAHGLTVGAGEIEWDFENVYTDGYHGLTEVEFHNHIDVPATAPAGEYHALFTIEDEEGNTFEYETHIDVTE</sequence>
<keyword evidence="3" id="KW-1185">Reference proteome</keyword>
<reference evidence="3" key="1">
    <citation type="journal article" date="2019" name="Int. J. Syst. Evol. Microbiol.">
        <title>The Global Catalogue of Microorganisms (GCM) 10K type strain sequencing project: providing services to taxonomists for standard genome sequencing and annotation.</title>
        <authorList>
            <consortium name="The Broad Institute Genomics Platform"/>
            <consortium name="The Broad Institute Genome Sequencing Center for Infectious Disease"/>
            <person name="Wu L."/>
            <person name="Ma J."/>
        </authorList>
    </citation>
    <scope>NUCLEOTIDE SEQUENCE [LARGE SCALE GENOMIC DNA]</scope>
    <source>
        <strain evidence="3">JCM 17525</strain>
    </source>
</reference>
<dbReference type="Pfam" id="PF15418">
    <property type="entry name" value="DUF4625"/>
    <property type="match status" value="2"/>
</dbReference>
<name>A0ABP7HBQ2_9FLAO</name>
<evidence type="ECO:0000313" key="2">
    <source>
        <dbReference type="EMBL" id="GAA3788086.1"/>
    </source>
</evidence>
<evidence type="ECO:0000256" key="1">
    <source>
        <dbReference type="SAM" id="SignalP"/>
    </source>
</evidence>
<proteinExistence type="predicted"/>
<evidence type="ECO:0000313" key="3">
    <source>
        <dbReference type="Proteomes" id="UP001501456"/>
    </source>
</evidence>